<dbReference type="SUPFAM" id="SSF56112">
    <property type="entry name" value="Protein kinase-like (PK-like)"/>
    <property type="match status" value="1"/>
</dbReference>
<dbReference type="Gene3D" id="3.40.1000.70">
    <property type="entry name" value="PknH-like extracellular domain"/>
    <property type="match status" value="1"/>
</dbReference>
<keyword evidence="7 17" id="KW-0812">Transmembrane</keyword>
<evidence type="ECO:0000256" key="1">
    <source>
        <dbReference type="ARBA" id="ARBA00004162"/>
    </source>
</evidence>
<evidence type="ECO:0000256" key="8">
    <source>
        <dbReference type="ARBA" id="ARBA00022741"/>
    </source>
</evidence>
<comment type="catalytic activity">
    <reaction evidence="14">
        <text>L-seryl-[protein] + ATP = O-phospho-L-seryl-[protein] + ADP + H(+)</text>
        <dbReference type="Rhea" id="RHEA:17989"/>
        <dbReference type="Rhea" id="RHEA-COMP:9863"/>
        <dbReference type="Rhea" id="RHEA-COMP:11604"/>
        <dbReference type="ChEBI" id="CHEBI:15378"/>
        <dbReference type="ChEBI" id="CHEBI:29999"/>
        <dbReference type="ChEBI" id="CHEBI:30616"/>
        <dbReference type="ChEBI" id="CHEBI:83421"/>
        <dbReference type="ChEBI" id="CHEBI:456216"/>
        <dbReference type="EC" id="2.7.11.1"/>
    </reaction>
</comment>
<dbReference type="GO" id="GO:0045717">
    <property type="term" value="P:negative regulation of fatty acid biosynthetic process"/>
    <property type="evidence" value="ECO:0007669"/>
    <property type="project" value="UniProtKB-ARBA"/>
</dbReference>
<dbReference type="Gene3D" id="1.10.510.10">
    <property type="entry name" value="Transferase(Phosphotransferase) domain 1"/>
    <property type="match status" value="1"/>
</dbReference>
<evidence type="ECO:0000256" key="17">
    <source>
        <dbReference type="SAM" id="Phobius"/>
    </source>
</evidence>
<dbReference type="InterPro" id="IPR008271">
    <property type="entry name" value="Ser/Thr_kinase_AS"/>
</dbReference>
<dbReference type="GO" id="GO:0004674">
    <property type="term" value="F:protein serine/threonine kinase activity"/>
    <property type="evidence" value="ECO:0007669"/>
    <property type="project" value="UniProtKB-KW"/>
</dbReference>
<dbReference type="InterPro" id="IPR017441">
    <property type="entry name" value="Protein_kinase_ATP_BS"/>
</dbReference>
<comment type="caution">
    <text evidence="19">The sequence shown here is derived from an EMBL/GenBank/DDBJ whole genome shotgun (WGS) entry which is preliminary data.</text>
</comment>
<dbReference type="EC" id="2.7.11.1" evidence="2"/>
<proteinExistence type="predicted"/>
<evidence type="ECO:0000256" key="6">
    <source>
        <dbReference type="ARBA" id="ARBA00022679"/>
    </source>
</evidence>
<keyword evidence="6" id="KW-0808">Transferase</keyword>
<keyword evidence="5" id="KW-0597">Phosphoprotein</keyword>
<gene>
    <name evidence="19" type="ORF">AWC19_14970</name>
</gene>
<evidence type="ECO:0000256" key="15">
    <source>
        <dbReference type="PROSITE-ProRule" id="PRU10141"/>
    </source>
</evidence>
<dbReference type="Proteomes" id="UP000193529">
    <property type="component" value="Unassembled WGS sequence"/>
</dbReference>
<dbReference type="FunFam" id="3.30.200.20:FF:000035">
    <property type="entry name" value="Serine/threonine protein kinase Stk1"/>
    <property type="match status" value="1"/>
</dbReference>
<evidence type="ECO:0000313" key="20">
    <source>
        <dbReference type="Proteomes" id="UP000193529"/>
    </source>
</evidence>
<dbReference type="RefSeq" id="WP_245849181.1">
    <property type="nucleotide sequence ID" value="NZ_LQPJ01000123.1"/>
</dbReference>
<sequence>MAMLATGSVVCGYRIQRVLGSGGMGAVYLADDPTLPRQIALKVLSAELSRDPDFRARFIREADTAAALEHPQIVSVYNRGHTDDGQLWIAMQFVDGADADAALRDGTMTPPRAVHIIGEVAKALDFAHAHHVVHRDIKPGNFLLSGPIGPRERALLGDFGIARALDDAGLTATGSVMATIAYAAPEVLSNAQIDGRVDIYSLGCALYRLLTGKTPFPAGNGAASVMMAHLFSPPPRVTEAVPSLPAALDHVIAIAMAKDPTARFPSAGALAEAAAAALHDPTRQVPLPPVPRGEVSPYPPAGPPGSPWWEHSGPRTMASWPGTAPPVPPGRPPAAPKRRRRMVIGAAVAAVVAFATAVTVAAWPAQNPDGSAGGPPPSPQGPPATDVTAAQLRPILLTGNEIAGAANGQSVVLETDGTSLWDDTATVDNPQCLGAWAPAQQAVYARSGYTGVAAQQLRSLNETAWQDSVSQAVIAFPSQDSVGIAYVNQRGQWGLCGGKPLTVTAPGQPPQTWDFGQPVTTSGVLTLTATLRGGTATCQHGLQERGNVLVDIRQCRTGGADVAALVAATSAKVPRQ</sequence>
<dbReference type="Gene3D" id="3.30.200.20">
    <property type="entry name" value="Phosphorylase Kinase, domain 1"/>
    <property type="match status" value="1"/>
</dbReference>
<evidence type="ECO:0000256" key="9">
    <source>
        <dbReference type="ARBA" id="ARBA00022777"/>
    </source>
</evidence>
<evidence type="ECO:0000256" key="16">
    <source>
        <dbReference type="SAM" id="MobiDB-lite"/>
    </source>
</evidence>
<comment type="catalytic activity">
    <reaction evidence="13">
        <text>L-threonyl-[protein] + ATP = O-phospho-L-threonyl-[protein] + ADP + H(+)</text>
        <dbReference type="Rhea" id="RHEA:46608"/>
        <dbReference type="Rhea" id="RHEA-COMP:11060"/>
        <dbReference type="Rhea" id="RHEA-COMP:11605"/>
        <dbReference type="ChEBI" id="CHEBI:15378"/>
        <dbReference type="ChEBI" id="CHEBI:30013"/>
        <dbReference type="ChEBI" id="CHEBI:30616"/>
        <dbReference type="ChEBI" id="CHEBI:61977"/>
        <dbReference type="ChEBI" id="CHEBI:456216"/>
        <dbReference type="EC" id="2.7.11.1"/>
    </reaction>
</comment>
<dbReference type="AlphaFoldDB" id="A0A1X1ZB35"/>
<keyword evidence="4 19" id="KW-0723">Serine/threonine-protein kinase</keyword>
<dbReference type="InterPro" id="IPR000719">
    <property type="entry name" value="Prot_kinase_dom"/>
</dbReference>
<evidence type="ECO:0000313" key="19">
    <source>
        <dbReference type="EMBL" id="ORW20542.1"/>
    </source>
</evidence>
<dbReference type="STRING" id="153971.AWC19_14970"/>
<evidence type="ECO:0000256" key="2">
    <source>
        <dbReference type="ARBA" id="ARBA00012513"/>
    </source>
</evidence>
<feature type="transmembrane region" description="Helical" evidence="17">
    <location>
        <begin position="342"/>
        <end position="363"/>
    </location>
</feature>
<dbReference type="CDD" id="cd14014">
    <property type="entry name" value="STKc_PknB_like"/>
    <property type="match status" value="1"/>
</dbReference>
<dbReference type="PROSITE" id="PS00107">
    <property type="entry name" value="PROTEIN_KINASE_ATP"/>
    <property type="match status" value="1"/>
</dbReference>
<dbReference type="InterPro" id="IPR026954">
    <property type="entry name" value="PknH-like_Extracell"/>
</dbReference>
<dbReference type="PANTHER" id="PTHR43289">
    <property type="entry name" value="MITOGEN-ACTIVATED PROTEIN KINASE KINASE KINASE 20-RELATED"/>
    <property type="match status" value="1"/>
</dbReference>
<dbReference type="GO" id="GO:0005524">
    <property type="term" value="F:ATP binding"/>
    <property type="evidence" value="ECO:0007669"/>
    <property type="project" value="UniProtKB-UniRule"/>
</dbReference>
<evidence type="ECO:0000256" key="10">
    <source>
        <dbReference type="ARBA" id="ARBA00022840"/>
    </source>
</evidence>
<feature type="region of interest" description="Disordered" evidence="16">
    <location>
        <begin position="288"/>
        <end position="338"/>
    </location>
</feature>
<feature type="binding site" evidence="15">
    <location>
        <position position="42"/>
    </location>
    <ligand>
        <name>ATP</name>
        <dbReference type="ChEBI" id="CHEBI:30616"/>
    </ligand>
</feature>
<keyword evidence="9 19" id="KW-0418">Kinase</keyword>
<evidence type="ECO:0000256" key="3">
    <source>
        <dbReference type="ARBA" id="ARBA00022475"/>
    </source>
</evidence>
<evidence type="ECO:0000256" key="11">
    <source>
        <dbReference type="ARBA" id="ARBA00022989"/>
    </source>
</evidence>
<reference evidence="19 20" key="1">
    <citation type="submission" date="2016-01" db="EMBL/GenBank/DDBJ databases">
        <title>The new phylogeny of the genus Mycobacterium.</title>
        <authorList>
            <person name="Tarcisio F."/>
            <person name="Conor M."/>
            <person name="Antonella G."/>
            <person name="Elisabetta G."/>
            <person name="Giulia F.S."/>
            <person name="Sara T."/>
            <person name="Anna F."/>
            <person name="Clotilde B."/>
            <person name="Roberto B."/>
            <person name="Veronica D.S."/>
            <person name="Fabio R."/>
            <person name="Monica P."/>
            <person name="Olivier J."/>
            <person name="Enrico T."/>
            <person name="Nicola S."/>
        </authorList>
    </citation>
    <scope>NUCLEOTIDE SEQUENCE [LARGE SCALE GENOMIC DNA]</scope>
    <source>
        <strain evidence="19 20">DSM 44572</strain>
    </source>
</reference>
<name>A0A1X1ZB35_9MYCO</name>
<comment type="subcellular location">
    <subcellularLocation>
        <location evidence="1">Cell membrane</location>
        <topology evidence="1">Single-pass membrane protein</topology>
    </subcellularLocation>
</comment>
<dbReference type="PROSITE" id="PS50011">
    <property type="entry name" value="PROTEIN_KINASE_DOM"/>
    <property type="match status" value="1"/>
</dbReference>
<keyword evidence="3" id="KW-1003">Cell membrane</keyword>
<evidence type="ECO:0000259" key="18">
    <source>
        <dbReference type="PROSITE" id="PS50011"/>
    </source>
</evidence>
<keyword evidence="8 15" id="KW-0547">Nucleotide-binding</keyword>
<dbReference type="PROSITE" id="PS00108">
    <property type="entry name" value="PROTEIN_KINASE_ST"/>
    <property type="match status" value="1"/>
</dbReference>
<evidence type="ECO:0000256" key="14">
    <source>
        <dbReference type="ARBA" id="ARBA00048679"/>
    </source>
</evidence>
<dbReference type="GO" id="GO:0005886">
    <property type="term" value="C:plasma membrane"/>
    <property type="evidence" value="ECO:0007669"/>
    <property type="project" value="UniProtKB-SubCell"/>
</dbReference>
<evidence type="ECO:0000256" key="5">
    <source>
        <dbReference type="ARBA" id="ARBA00022553"/>
    </source>
</evidence>
<dbReference type="EMBL" id="LQPJ01000123">
    <property type="protein sequence ID" value="ORW20542.1"/>
    <property type="molecule type" value="Genomic_DNA"/>
</dbReference>
<dbReference type="PANTHER" id="PTHR43289:SF6">
    <property type="entry name" value="SERINE_THREONINE-PROTEIN KINASE NEKL-3"/>
    <property type="match status" value="1"/>
</dbReference>
<feature type="compositionally biased region" description="Pro residues" evidence="16">
    <location>
        <begin position="288"/>
        <end position="306"/>
    </location>
</feature>
<feature type="domain" description="Protein kinase" evidence="18">
    <location>
        <begin position="13"/>
        <end position="278"/>
    </location>
</feature>
<dbReference type="SMART" id="SM00220">
    <property type="entry name" value="S_TKc"/>
    <property type="match status" value="1"/>
</dbReference>
<keyword evidence="11 17" id="KW-1133">Transmembrane helix</keyword>
<evidence type="ECO:0000256" key="4">
    <source>
        <dbReference type="ARBA" id="ARBA00022527"/>
    </source>
</evidence>
<keyword evidence="10 15" id="KW-0067">ATP-binding</keyword>
<feature type="region of interest" description="Disordered" evidence="16">
    <location>
        <begin position="366"/>
        <end position="386"/>
    </location>
</feature>
<protein>
    <recommendedName>
        <fullName evidence="2">non-specific serine/threonine protein kinase</fullName>
        <ecNumber evidence="2">2.7.11.1</ecNumber>
    </recommendedName>
</protein>
<keyword evidence="20" id="KW-1185">Reference proteome</keyword>
<accession>A0A1X1ZB35</accession>
<dbReference type="Pfam" id="PF14032">
    <property type="entry name" value="PknH_C"/>
    <property type="match status" value="1"/>
</dbReference>
<organism evidence="19 20">
    <name type="scientific">Mycobacterium palustre</name>
    <dbReference type="NCBI Taxonomy" id="153971"/>
    <lineage>
        <taxon>Bacteria</taxon>
        <taxon>Bacillati</taxon>
        <taxon>Actinomycetota</taxon>
        <taxon>Actinomycetes</taxon>
        <taxon>Mycobacteriales</taxon>
        <taxon>Mycobacteriaceae</taxon>
        <taxon>Mycobacterium</taxon>
        <taxon>Mycobacterium simiae complex</taxon>
    </lineage>
</organism>
<dbReference type="Pfam" id="PF00069">
    <property type="entry name" value="Pkinase"/>
    <property type="match status" value="1"/>
</dbReference>
<keyword evidence="12 17" id="KW-0472">Membrane</keyword>
<evidence type="ECO:0000256" key="12">
    <source>
        <dbReference type="ARBA" id="ARBA00023136"/>
    </source>
</evidence>
<dbReference type="InterPro" id="IPR011009">
    <property type="entry name" value="Kinase-like_dom_sf"/>
</dbReference>
<dbReference type="FunFam" id="1.10.510.10:FF:000021">
    <property type="entry name" value="Serine/threonine protein kinase"/>
    <property type="match status" value="1"/>
</dbReference>
<feature type="compositionally biased region" description="Pro residues" evidence="16">
    <location>
        <begin position="323"/>
        <end position="335"/>
    </location>
</feature>
<evidence type="ECO:0000256" key="7">
    <source>
        <dbReference type="ARBA" id="ARBA00022692"/>
    </source>
</evidence>
<evidence type="ECO:0000256" key="13">
    <source>
        <dbReference type="ARBA" id="ARBA00047899"/>
    </source>
</evidence>
<dbReference type="InterPro" id="IPR038232">
    <property type="entry name" value="PknH-like_Extracell_sf"/>
</dbReference>